<evidence type="ECO:0000256" key="5">
    <source>
        <dbReference type="ARBA" id="ARBA00023010"/>
    </source>
</evidence>
<keyword evidence="8" id="KW-0676">Redox-active center</keyword>
<feature type="chain" id="PRO_5042148821" description="CHCH domain-containing protein" evidence="9">
    <location>
        <begin position="23"/>
        <end position="152"/>
    </location>
</feature>
<evidence type="ECO:0000256" key="3">
    <source>
        <dbReference type="ARBA" id="ARBA00022927"/>
    </source>
</evidence>
<dbReference type="GO" id="GO:0045041">
    <property type="term" value="P:protein import into mitochondrial intermembrane space"/>
    <property type="evidence" value="ECO:0007669"/>
    <property type="project" value="InterPro"/>
</dbReference>
<evidence type="ECO:0000256" key="2">
    <source>
        <dbReference type="ARBA" id="ARBA00022448"/>
    </source>
</evidence>
<comment type="subcellular location">
    <subcellularLocation>
        <location evidence="1">Mitochondrion</location>
    </subcellularLocation>
</comment>
<dbReference type="InterPro" id="IPR039289">
    <property type="entry name" value="CHCHD4"/>
</dbReference>
<sequence>MIIRLELAIEALLRLLCLKSIAVMDVSTGNSKDEVFYMTEDEFWEEIKDEYVKSIADLAPDEVYPSNNPGPTKPDGSINFECHCVGHLVASPCGYEFREAVTCQKSSTEKELEEGACADQLLAFMECAIRTQCFKTIPKDDDPPPLDEGGDS</sequence>
<evidence type="ECO:0000256" key="6">
    <source>
        <dbReference type="ARBA" id="ARBA00023128"/>
    </source>
</evidence>
<dbReference type="GO" id="GO:0005758">
    <property type="term" value="C:mitochondrial intermembrane space"/>
    <property type="evidence" value="ECO:0007669"/>
    <property type="project" value="TreeGrafter"/>
</dbReference>
<organism evidence="10 11">
    <name type="scientific">Parelaphostrongylus tenuis</name>
    <name type="common">Meningeal worm</name>
    <dbReference type="NCBI Taxonomy" id="148309"/>
    <lineage>
        <taxon>Eukaryota</taxon>
        <taxon>Metazoa</taxon>
        <taxon>Ecdysozoa</taxon>
        <taxon>Nematoda</taxon>
        <taxon>Chromadorea</taxon>
        <taxon>Rhabditida</taxon>
        <taxon>Rhabditina</taxon>
        <taxon>Rhabditomorpha</taxon>
        <taxon>Strongyloidea</taxon>
        <taxon>Metastrongylidae</taxon>
        <taxon>Parelaphostrongylus</taxon>
    </lineage>
</organism>
<evidence type="ECO:0000256" key="4">
    <source>
        <dbReference type="ARBA" id="ARBA00023002"/>
    </source>
</evidence>
<dbReference type="EMBL" id="JAHQIW010002481">
    <property type="protein sequence ID" value="KAJ1355459.1"/>
    <property type="molecule type" value="Genomic_DNA"/>
</dbReference>
<evidence type="ECO:0000256" key="8">
    <source>
        <dbReference type="ARBA" id="ARBA00023284"/>
    </source>
</evidence>
<dbReference type="Gene3D" id="1.10.287.2900">
    <property type="match status" value="1"/>
</dbReference>
<dbReference type="PANTHER" id="PTHR21622:SF0">
    <property type="entry name" value="COILED-COIL-HELIX-COILED-COIL-HELIX DOMAIN CONTAINING 4"/>
    <property type="match status" value="1"/>
</dbReference>
<keyword evidence="11" id="KW-1185">Reference proteome</keyword>
<evidence type="ECO:0000313" key="10">
    <source>
        <dbReference type="EMBL" id="KAJ1355459.1"/>
    </source>
</evidence>
<dbReference type="PROSITE" id="PS51808">
    <property type="entry name" value="CHCH"/>
    <property type="match status" value="1"/>
</dbReference>
<keyword evidence="3" id="KW-0653">Protein transport</keyword>
<keyword evidence="9" id="KW-0732">Signal</keyword>
<keyword evidence="6" id="KW-0496">Mitochondrion</keyword>
<proteinExistence type="predicted"/>
<dbReference type="PANTHER" id="PTHR21622">
    <property type="entry name" value="COILED-COIL-HELIX-COILED-COIL-HELIX DOMAIN CONTAINING 4"/>
    <property type="match status" value="1"/>
</dbReference>
<evidence type="ECO:0000313" key="11">
    <source>
        <dbReference type="Proteomes" id="UP001196413"/>
    </source>
</evidence>
<comment type="caution">
    <text evidence="10">The sequence shown here is derived from an EMBL/GenBank/DDBJ whole genome shotgun (WGS) entry which is preliminary data.</text>
</comment>
<protein>
    <recommendedName>
        <fullName evidence="12">CHCH domain-containing protein</fullName>
    </recommendedName>
</protein>
<name>A0AAD5MXH4_PARTN</name>
<keyword evidence="2" id="KW-0813">Transport</keyword>
<keyword evidence="5" id="KW-0811">Translocation</keyword>
<accession>A0AAD5MXH4</accession>
<dbReference type="FunFam" id="1.10.287.2900:FF:000006">
    <property type="entry name" value="Protein CBG18121"/>
    <property type="match status" value="1"/>
</dbReference>
<dbReference type="Proteomes" id="UP001196413">
    <property type="component" value="Unassembled WGS sequence"/>
</dbReference>
<dbReference type="AlphaFoldDB" id="A0AAD5MXH4"/>
<reference evidence="10" key="1">
    <citation type="submission" date="2021-06" db="EMBL/GenBank/DDBJ databases">
        <title>Parelaphostrongylus tenuis whole genome reference sequence.</title>
        <authorList>
            <person name="Garwood T.J."/>
            <person name="Larsen P.A."/>
            <person name="Fountain-Jones N.M."/>
            <person name="Garbe J.R."/>
            <person name="Macchietto M.G."/>
            <person name="Kania S.A."/>
            <person name="Gerhold R.W."/>
            <person name="Richards J.E."/>
            <person name="Wolf T.M."/>
        </authorList>
    </citation>
    <scope>NUCLEOTIDE SEQUENCE</scope>
    <source>
        <strain evidence="10">MNPRO001-30</strain>
        <tissue evidence="10">Meninges</tissue>
    </source>
</reference>
<keyword evidence="7" id="KW-1015">Disulfide bond</keyword>
<gene>
    <name evidence="10" type="ORF">KIN20_012858</name>
</gene>
<evidence type="ECO:0008006" key="12">
    <source>
        <dbReference type="Google" id="ProtNLM"/>
    </source>
</evidence>
<dbReference type="GO" id="GO:0015035">
    <property type="term" value="F:protein-disulfide reductase activity"/>
    <property type="evidence" value="ECO:0007669"/>
    <property type="project" value="InterPro"/>
</dbReference>
<keyword evidence="4" id="KW-0560">Oxidoreductase</keyword>
<evidence type="ECO:0000256" key="9">
    <source>
        <dbReference type="SAM" id="SignalP"/>
    </source>
</evidence>
<evidence type="ECO:0000256" key="7">
    <source>
        <dbReference type="ARBA" id="ARBA00023157"/>
    </source>
</evidence>
<evidence type="ECO:0000256" key="1">
    <source>
        <dbReference type="ARBA" id="ARBA00004173"/>
    </source>
</evidence>
<feature type="signal peptide" evidence="9">
    <location>
        <begin position="1"/>
        <end position="22"/>
    </location>
</feature>